<comment type="caution">
    <text evidence="2">The sequence shown here is derived from an EMBL/GenBank/DDBJ whole genome shotgun (WGS) entry which is preliminary data.</text>
</comment>
<gene>
    <name evidence="2" type="ORF">CEURO_LOCUS8376</name>
</gene>
<evidence type="ECO:0000259" key="1">
    <source>
        <dbReference type="Pfam" id="PF14244"/>
    </source>
</evidence>
<name>A0A9P0Z1I2_CUSEU</name>
<evidence type="ECO:0000313" key="3">
    <source>
        <dbReference type="Proteomes" id="UP001152484"/>
    </source>
</evidence>
<sequence>MALPLNPTEDSSSPYYLHPNDHACLRVIYETLTGENFSAWKKSVSMAMAVKNRMGFLDGSIEQPNPDNSMYSCRYRINALLLSWLIYSISPTLRTTFLSLTNAKELWDEVQLRYGKSDG</sequence>
<evidence type="ECO:0000313" key="2">
    <source>
        <dbReference type="EMBL" id="CAH9082757.1"/>
    </source>
</evidence>
<organism evidence="2 3">
    <name type="scientific">Cuscuta europaea</name>
    <name type="common">European dodder</name>
    <dbReference type="NCBI Taxonomy" id="41803"/>
    <lineage>
        <taxon>Eukaryota</taxon>
        <taxon>Viridiplantae</taxon>
        <taxon>Streptophyta</taxon>
        <taxon>Embryophyta</taxon>
        <taxon>Tracheophyta</taxon>
        <taxon>Spermatophyta</taxon>
        <taxon>Magnoliopsida</taxon>
        <taxon>eudicotyledons</taxon>
        <taxon>Gunneridae</taxon>
        <taxon>Pentapetalae</taxon>
        <taxon>asterids</taxon>
        <taxon>lamiids</taxon>
        <taxon>Solanales</taxon>
        <taxon>Convolvulaceae</taxon>
        <taxon>Cuscuteae</taxon>
        <taxon>Cuscuta</taxon>
        <taxon>Cuscuta subgen. Cuscuta</taxon>
    </lineage>
</organism>
<dbReference type="EMBL" id="CAMAPE010000016">
    <property type="protein sequence ID" value="CAH9082757.1"/>
    <property type="molecule type" value="Genomic_DNA"/>
</dbReference>
<protein>
    <recommendedName>
        <fullName evidence="1">Retrotransposon Copia-like N-terminal domain-containing protein</fullName>
    </recommendedName>
</protein>
<feature type="domain" description="Retrotransposon Copia-like N-terminal" evidence="1">
    <location>
        <begin position="18"/>
        <end position="65"/>
    </location>
</feature>
<dbReference type="PANTHER" id="PTHR37610:SF81">
    <property type="entry name" value="RETROTRANSPOSON COPIA-LIKE N-TERMINAL DOMAIN-CONTAINING PROTEIN"/>
    <property type="match status" value="1"/>
</dbReference>
<dbReference type="OrthoDB" id="1274219at2759"/>
<dbReference type="AlphaFoldDB" id="A0A9P0Z1I2"/>
<dbReference type="Pfam" id="PF14244">
    <property type="entry name" value="Retrotran_gag_3"/>
    <property type="match status" value="1"/>
</dbReference>
<dbReference type="InterPro" id="IPR029472">
    <property type="entry name" value="Copia-like_N"/>
</dbReference>
<dbReference type="PANTHER" id="PTHR37610">
    <property type="entry name" value="CCHC-TYPE DOMAIN-CONTAINING PROTEIN"/>
    <property type="match status" value="1"/>
</dbReference>
<proteinExistence type="predicted"/>
<accession>A0A9P0Z1I2</accession>
<reference evidence="2" key="1">
    <citation type="submission" date="2022-07" db="EMBL/GenBank/DDBJ databases">
        <authorList>
            <person name="Macas J."/>
            <person name="Novak P."/>
            <person name="Neumann P."/>
        </authorList>
    </citation>
    <scope>NUCLEOTIDE SEQUENCE</scope>
</reference>
<feature type="non-terminal residue" evidence="2">
    <location>
        <position position="119"/>
    </location>
</feature>
<dbReference type="Proteomes" id="UP001152484">
    <property type="component" value="Unassembled WGS sequence"/>
</dbReference>
<keyword evidence="3" id="KW-1185">Reference proteome</keyword>